<dbReference type="EMBL" id="FNAN01000009">
    <property type="protein sequence ID" value="SDF12659.1"/>
    <property type="molecule type" value="Genomic_DNA"/>
</dbReference>
<protein>
    <submittedName>
        <fullName evidence="3">CubicO group peptidase, beta-lactamase class C family</fullName>
    </submittedName>
</protein>
<dbReference type="SUPFAM" id="SSF56601">
    <property type="entry name" value="beta-lactamase/transpeptidase-like"/>
    <property type="match status" value="1"/>
</dbReference>
<proteinExistence type="predicted"/>
<name>A0A1G7IK26_9BACT</name>
<keyword evidence="4" id="KW-1185">Reference proteome</keyword>
<feature type="domain" description="Beta-lactamase-related" evidence="2">
    <location>
        <begin position="81"/>
        <end position="378"/>
    </location>
</feature>
<dbReference type="PANTHER" id="PTHR46825">
    <property type="entry name" value="D-ALANYL-D-ALANINE-CARBOXYPEPTIDASE/ENDOPEPTIDASE AMPH"/>
    <property type="match status" value="1"/>
</dbReference>
<dbReference type="OrthoDB" id="9793489at2"/>
<dbReference type="AlphaFoldDB" id="A0A1G7IK26"/>
<dbReference type="InterPro" id="IPR001466">
    <property type="entry name" value="Beta-lactam-related"/>
</dbReference>
<evidence type="ECO:0000313" key="3">
    <source>
        <dbReference type="EMBL" id="SDF12659.1"/>
    </source>
</evidence>
<evidence type="ECO:0000259" key="2">
    <source>
        <dbReference type="Pfam" id="PF00144"/>
    </source>
</evidence>
<dbReference type="PANTHER" id="PTHR46825:SF9">
    <property type="entry name" value="BETA-LACTAMASE-RELATED DOMAIN-CONTAINING PROTEIN"/>
    <property type="match status" value="1"/>
</dbReference>
<reference evidence="4" key="1">
    <citation type="submission" date="2016-10" db="EMBL/GenBank/DDBJ databases">
        <authorList>
            <person name="Varghese N."/>
            <person name="Submissions S."/>
        </authorList>
    </citation>
    <scope>NUCLEOTIDE SEQUENCE [LARGE SCALE GENOMIC DNA]</scope>
    <source>
        <strain evidence="4">DSM 25329</strain>
    </source>
</reference>
<dbReference type="Proteomes" id="UP000198748">
    <property type="component" value="Unassembled WGS sequence"/>
</dbReference>
<dbReference type="InterPro" id="IPR050491">
    <property type="entry name" value="AmpC-like"/>
</dbReference>
<dbReference type="InterPro" id="IPR012338">
    <property type="entry name" value="Beta-lactam/transpept-like"/>
</dbReference>
<keyword evidence="1" id="KW-1133">Transmembrane helix</keyword>
<gene>
    <name evidence="3" type="ORF">SAMN04487996_10913</name>
</gene>
<evidence type="ECO:0000256" key="1">
    <source>
        <dbReference type="SAM" id="Phobius"/>
    </source>
</evidence>
<evidence type="ECO:0000313" key="4">
    <source>
        <dbReference type="Proteomes" id="UP000198748"/>
    </source>
</evidence>
<dbReference type="Pfam" id="PF00144">
    <property type="entry name" value="Beta-lactamase"/>
    <property type="match status" value="1"/>
</dbReference>
<organism evidence="3 4">
    <name type="scientific">Dyadobacter soli</name>
    <dbReference type="NCBI Taxonomy" id="659014"/>
    <lineage>
        <taxon>Bacteria</taxon>
        <taxon>Pseudomonadati</taxon>
        <taxon>Bacteroidota</taxon>
        <taxon>Cytophagia</taxon>
        <taxon>Cytophagales</taxon>
        <taxon>Spirosomataceae</taxon>
        <taxon>Dyadobacter</taxon>
    </lineage>
</organism>
<keyword evidence="1" id="KW-0812">Transmembrane</keyword>
<feature type="transmembrane region" description="Helical" evidence="1">
    <location>
        <begin position="9"/>
        <end position="27"/>
    </location>
</feature>
<dbReference type="Gene3D" id="3.40.710.10">
    <property type="entry name" value="DD-peptidase/beta-lactamase superfamily"/>
    <property type="match status" value="1"/>
</dbReference>
<dbReference type="STRING" id="659014.SAMN04487996_10913"/>
<keyword evidence="1" id="KW-0472">Membrane</keyword>
<sequence>MLKKVQPKVWWTAIAVLVILLISWGLVRKNKTDSPDVAVSGENVKNLDPVAVTNPDAAMAEKIAKIEDIFRRKRKAGFNGNVLIVQKGKILYQNSFGFAHMKAKDTLTGDSRFQLASLSKPFTAVAVLKLIQEGRVALDDSVQRFFPDFPYHGVKVDMLLSHRSGLPNYIYSFNDSVRHGRKYPDNLDIMDWYAKVVPTPQPYNRPGRSFNYCNTNYCVLAAIVEKVTGDSFGKYLNSQIFTPLGMQNTYLVTDTTIAATKNRTDGHQYGRRLDKDYYDEVVGDKGLYSTTLDIYRFYNGLTKGLILERKMLDEAFKPRSFERDGIRNYGYGFRMHIKEDHSPRFIYHGGWWKGYNTMLWVCPEDDAVIIVLGNTYNRSTYDLRELLEVVHGSVKIDDIEKDI</sequence>
<dbReference type="RefSeq" id="WP_090151626.1">
    <property type="nucleotide sequence ID" value="NZ_FNAN01000009.1"/>
</dbReference>
<accession>A0A1G7IK26</accession>